<reference evidence="1 2" key="2">
    <citation type="journal article" date="2018" name="Nature">
        <title>Mutant phenotypes for thousands of bacterial genes of unknown function.</title>
        <authorList>
            <person name="Price M.N."/>
            <person name="Wetmore K.M."/>
            <person name="Waters R.J."/>
            <person name="Callaghan M."/>
            <person name="Ray J."/>
            <person name="Liu H."/>
            <person name="Kuehl J.V."/>
            <person name="Melnyk R.A."/>
            <person name="Lamson J.S."/>
            <person name="Suh Y."/>
            <person name="Carlson H.K."/>
            <person name="Esquivel Z."/>
            <person name="Sadeeshkumar H."/>
            <person name="Chakraborty R."/>
            <person name="Zane G.M."/>
            <person name="Rubin B.E."/>
            <person name="Wall J.D."/>
            <person name="Visel A."/>
            <person name="Bristow J."/>
            <person name="Blow M.J."/>
            <person name="Arkin A.P."/>
            <person name="Deutschbauer A.M."/>
        </authorList>
    </citation>
    <scope>NUCLEOTIDE SEQUENCE [LARGE SCALE GENOMIC DNA]</scope>
    <source>
        <strain evidence="1 2">FW300-N2E2</strain>
    </source>
</reference>
<sequence>MSILNVSPSLVHGSTFVELRGPQEGPVVSLESRLIEAFAGSAVDSGQEVAAINQLLLRPDISDPEVLAQLQEMTGQYNVDINLLNVLVRKAVGTAETLLRAS</sequence>
<dbReference type="NCBIfam" id="NF038054">
    <property type="entry name" value="T3SS_SctI"/>
    <property type="match status" value="1"/>
</dbReference>
<name>A0A165Z827_PSEFL</name>
<accession>A0A165Z827</accession>
<evidence type="ECO:0000313" key="1">
    <source>
        <dbReference type="EMBL" id="AMZ71757.1"/>
    </source>
</evidence>
<dbReference type="GO" id="GO:0015031">
    <property type="term" value="P:protein transport"/>
    <property type="evidence" value="ECO:0007669"/>
    <property type="project" value="InterPro"/>
</dbReference>
<evidence type="ECO:0000313" key="2">
    <source>
        <dbReference type="Proteomes" id="UP000076083"/>
    </source>
</evidence>
<dbReference type="InterPro" id="IPR047754">
    <property type="entry name" value="T3SS_SctI-like"/>
</dbReference>
<dbReference type="Proteomes" id="UP000076083">
    <property type="component" value="Chromosome"/>
</dbReference>
<gene>
    <name evidence="1" type="ORF">TK06_11885</name>
</gene>
<dbReference type="InterPro" id="IPR037203">
    <property type="entry name" value="T3SS_needle-like_sf"/>
</dbReference>
<protein>
    <submittedName>
        <fullName evidence="1">Type III secretion system protein PrgJ</fullName>
    </submittedName>
</protein>
<proteinExistence type="predicted"/>
<dbReference type="SUPFAM" id="SSF140129">
    <property type="entry name" value="MxiH-like"/>
    <property type="match status" value="1"/>
</dbReference>
<dbReference type="EMBL" id="CP015225">
    <property type="protein sequence ID" value="AMZ71757.1"/>
    <property type="molecule type" value="Genomic_DNA"/>
</dbReference>
<dbReference type="RefSeq" id="WP_063322239.1">
    <property type="nucleotide sequence ID" value="NZ_CP015225.1"/>
</dbReference>
<organism evidence="1 2">
    <name type="scientific">Pseudomonas fluorescens</name>
    <dbReference type="NCBI Taxonomy" id="294"/>
    <lineage>
        <taxon>Bacteria</taxon>
        <taxon>Pseudomonadati</taxon>
        <taxon>Pseudomonadota</taxon>
        <taxon>Gammaproteobacteria</taxon>
        <taxon>Pseudomonadales</taxon>
        <taxon>Pseudomonadaceae</taxon>
        <taxon>Pseudomonas</taxon>
    </lineage>
</organism>
<reference evidence="2" key="1">
    <citation type="submission" date="2016-04" db="EMBL/GenBank/DDBJ databases">
        <authorList>
            <person name="Ray J."/>
            <person name="Price M."/>
            <person name="Deutschbauer A."/>
        </authorList>
    </citation>
    <scope>NUCLEOTIDE SEQUENCE [LARGE SCALE GENOMIC DNA]</scope>
    <source>
        <strain evidence="2">FW300-N2E2</strain>
    </source>
</reference>
<dbReference type="AlphaFoldDB" id="A0A165Z827"/>